<comment type="similarity">
    <text evidence="2">Belongs to the PER33/POM33 family.</text>
</comment>
<dbReference type="EMBL" id="NCKU01003371">
    <property type="protein sequence ID" value="RWS07649.1"/>
    <property type="molecule type" value="Genomic_DNA"/>
</dbReference>
<dbReference type="Pfam" id="PF03661">
    <property type="entry name" value="TMEM33_Pom33"/>
    <property type="match status" value="1"/>
</dbReference>
<dbReference type="Proteomes" id="UP000285301">
    <property type="component" value="Unassembled WGS sequence"/>
</dbReference>
<dbReference type="STRING" id="1965070.A0A3S3PF04"/>
<dbReference type="PANTHER" id="PTHR12703:SF4">
    <property type="entry name" value="TRANSMEMBRANE PROTEIN 33"/>
    <property type="match status" value="1"/>
</dbReference>
<evidence type="ECO:0000256" key="6">
    <source>
        <dbReference type="SAM" id="MobiDB-lite"/>
    </source>
</evidence>
<dbReference type="OrthoDB" id="5581259at2759"/>
<evidence type="ECO:0000313" key="8">
    <source>
        <dbReference type="EMBL" id="RWS06666.1"/>
    </source>
</evidence>
<evidence type="ECO:0000313" key="11">
    <source>
        <dbReference type="EMBL" id="RWS11123.1"/>
    </source>
</evidence>
<dbReference type="GO" id="GO:0016020">
    <property type="term" value="C:membrane"/>
    <property type="evidence" value="ECO:0007669"/>
    <property type="project" value="UniProtKB-SubCell"/>
</dbReference>
<reference evidence="10" key="2">
    <citation type="submission" date="2018-11" db="EMBL/GenBank/DDBJ databases">
        <title>Trombidioid mite genomics.</title>
        <authorList>
            <person name="Dong X."/>
        </authorList>
    </citation>
    <scope>NUCLEOTIDE SEQUENCE</scope>
    <source>
        <strain evidence="10">UoL-WK</strain>
    </source>
</reference>
<feature type="transmembrane region" description="Helical" evidence="7">
    <location>
        <begin position="41"/>
        <end position="63"/>
    </location>
</feature>
<keyword evidence="5 7" id="KW-0472">Membrane</keyword>
<feature type="region of interest" description="Disordered" evidence="6">
    <location>
        <begin position="1"/>
        <end position="24"/>
    </location>
</feature>
<evidence type="ECO:0000313" key="10">
    <source>
        <dbReference type="EMBL" id="RWS11116.1"/>
    </source>
</evidence>
<keyword evidence="12" id="KW-1185">Reference proteome</keyword>
<keyword evidence="4 7" id="KW-1133">Transmembrane helix</keyword>
<evidence type="ECO:0000256" key="4">
    <source>
        <dbReference type="ARBA" id="ARBA00022989"/>
    </source>
</evidence>
<dbReference type="EMBL" id="NCKU01001836">
    <property type="protein sequence ID" value="RWS11116.1"/>
    <property type="molecule type" value="Genomic_DNA"/>
</dbReference>
<feature type="compositionally biased region" description="Low complexity" evidence="6">
    <location>
        <begin position="10"/>
        <end position="24"/>
    </location>
</feature>
<dbReference type="AlphaFoldDB" id="A0A3S3PF04"/>
<feature type="non-terminal residue" evidence="10">
    <location>
        <position position="1"/>
    </location>
</feature>
<evidence type="ECO:0000256" key="2">
    <source>
        <dbReference type="ARBA" id="ARBA00007322"/>
    </source>
</evidence>
<evidence type="ECO:0000313" key="12">
    <source>
        <dbReference type="Proteomes" id="UP000285301"/>
    </source>
</evidence>
<protein>
    <submittedName>
        <fullName evidence="10">Transmembrane protein 33-like protein</fullName>
    </submittedName>
</protein>
<sequence>LSVEKQKTMSSSSSPQASNGASNGQGMKLALKHLTDNPSDAILMLTRLSTVLFTVLYLIPIFGSLSQYSCYQKVLVANAATSALRLHQRLPSFQLNRNFIALLLLEDSAHYLLYSIIFLFNAPITLVLLPVSLFAFLHLLSYTIVLLDKIGRRQTPFATRLVQFVETYQASILQMVALTEIFLMPIIIFSVLAGMSSLVTPFIYYRFISSRYASRRNPYTRQMFHNLRLNAQALVYKPGVPQFVRTTVFRMIEFISRLAPPASATHSS</sequence>
<dbReference type="GO" id="GO:0071786">
    <property type="term" value="P:endoplasmic reticulum tubular network organization"/>
    <property type="evidence" value="ECO:0007669"/>
    <property type="project" value="TreeGrafter"/>
</dbReference>
<proteinExistence type="inferred from homology"/>
<comment type="subcellular location">
    <subcellularLocation>
        <location evidence="1">Membrane</location>
        <topology evidence="1">Multi-pass membrane protein</topology>
    </subcellularLocation>
</comment>
<dbReference type="GO" id="GO:0061024">
    <property type="term" value="P:membrane organization"/>
    <property type="evidence" value="ECO:0007669"/>
    <property type="project" value="TreeGrafter"/>
</dbReference>
<organism evidence="10 12">
    <name type="scientific">Dinothrombium tinctorium</name>
    <dbReference type="NCBI Taxonomy" id="1965070"/>
    <lineage>
        <taxon>Eukaryota</taxon>
        <taxon>Metazoa</taxon>
        <taxon>Ecdysozoa</taxon>
        <taxon>Arthropoda</taxon>
        <taxon>Chelicerata</taxon>
        <taxon>Arachnida</taxon>
        <taxon>Acari</taxon>
        <taxon>Acariformes</taxon>
        <taxon>Trombidiformes</taxon>
        <taxon>Prostigmata</taxon>
        <taxon>Anystina</taxon>
        <taxon>Parasitengona</taxon>
        <taxon>Trombidioidea</taxon>
        <taxon>Trombidiidae</taxon>
        <taxon>Dinothrombium</taxon>
    </lineage>
</organism>
<dbReference type="InterPro" id="IPR051645">
    <property type="entry name" value="PER33/POM33_regulator"/>
</dbReference>
<evidence type="ECO:0000313" key="9">
    <source>
        <dbReference type="EMBL" id="RWS07649.1"/>
    </source>
</evidence>
<comment type="caution">
    <text evidence="10">The sequence shown here is derived from an EMBL/GenBank/DDBJ whole genome shotgun (WGS) entry which is preliminary data.</text>
</comment>
<name>A0A3S3PF04_9ACAR</name>
<dbReference type="EMBL" id="NCKU01003956">
    <property type="protein sequence ID" value="RWS06666.1"/>
    <property type="molecule type" value="Genomic_DNA"/>
</dbReference>
<gene>
    <name evidence="10" type="ORF">B4U79_07632</name>
    <name evidence="9" type="ORF">B4U79_08036</name>
    <name evidence="11" type="ORF">B4U79_08251</name>
    <name evidence="8" type="ORF">B4U79_10582</name>
</gene>
<dbReference type="EMBL" id="NCKU01001834">
    <property type="protein sequence ID" value="RWS11123.1"/>
    <property type="molecule type" value="Genomic_DNA"/>
</dbReference>
<keyword evidence="3 7" id="KW-0812">Transmembrane</keyword>
<dbReference type="PANTHER" id="PTHR12703">
    <property type="entry name" value="TRANSMEMBRANE PROTEIN 33"/>
    <property type="match status" value="1"/>
</dbReference>
<reference evidence="10 12" key="1">
    <citation type="journal article" date="2018" name="Gigascience">
        <title>Genomes of trombidid mites reveal novel predicted allergens and laterally-transferred genes associated with secondary metabolism.</title>
        <authorList>
            <person name="Dong X."/>
            <person name="Chaisiri K."/>
            <person name="Xia D."/>
            <person name="Armstrong S.D."/>
            <person name="Fang Y."/>
            <person name="Donnelly M.J."/>
            <person name="Kadowaki T."/>
            <person name="McGarry J.W."/>
            <person name="Darby A.C."/>
            <person name="Makepeace B.L."/>
        </authorList>
    </citation>
    <scope>NUCLEOTIDE SEQUENCE [LARGE SCALE GENOMIC DNA]</scope>
    <source>
        <strain evidence="10">UoL-WK</strain>
    </source>
</reference>
<dbReference type="InterPro" id="IPR005344">
    <property type="entry name" value="TMEM33/Pom33"/>
</dbReference>
<evidence type="ECO:0000256" key="5">
    <source>
        <dbReference type="ARBA" id="ARBA00023136"/>
    </source>
</evidence>
<evidence type="ECO:0000256" key="3">
    <source>
        <dbReference type="ARBA" id="ARBA00022692"/>
    </source>
</evidence>
<feature type="transmembrane region" description="Helical" evidence="7">
    <location>
        <begin position="182"/>
        <end position="205"/>
    </location>
</feature>
<evidence type="ECO:0000256" key="1">
    <source>
        <dbReference type="ARBA" id="ARBA00004141"/>
    </source>
</evidence>
<evidence type="ECO:0000256" key="7">
    <source>
        <dbReference type="SAM" id="Phobius"/>
    </source>
</evidence>
<accession>A0A3S3PF04</accession>
<dbReference type="GO" id="GO:0005783">
    <property type="term" value="C:endoplasmic reticulum"/>
    <property type="evidence" value="ECO:0007669"/>
    <property type="project" value="TreeGrafter"/>
</dbReference>
<feature type="transmembrane region" description="Helical" evidence="7">
    <location>
        <begin position="126"/>
        <end position="145"/>
    </location>
</feature>